<dbReference type="EMBL" id="CP000010">
    <property type="protein sequence ID" value="AAU48991.1"/>
    <property type="molecule type" value="Genomic_DNA"/>
</dbReference>
<reference evidence="2 3" key="1">
    <citation type="journal article" date="2004" name="Proc. Natl. Acad. Sci. U.S.A.">
        <title>Structural flexibility in the Burkholderia mallei genome.</title>
        <authorList>
            <person name="Nierman W.C."/>
            <person name="DeShazer D."/>
            <person name="Kim H.S."/>
            <person name="Tettelin H."/>
            <person name="Nelson K.E."/>
            <person name="Feldblyum T."/>
            <person name="Ulrich R.L."/>
            <person name="Ronning C.M."/>
            <person name="Brinkac L.M."/>
            <person name="Daugherty S.C."/>
            <person name="Davidsen T.D."/>
            <person name="Deboy R.T."/>
            <person name="Dimitrov G."/>
            <person name="Dodson R.J."/>
            <person name="Durkin A.S."/>
            <person name="Gwinn M.L."/>
            <person name="Haft D.H."/>
            <person name="Khouri H."/>
            <person name="Kolonay J.F."/>
            <person name="Madupu R."/>
            <person name="Mohammoud Y."/>
            <person name="Nelson W.C."/>
            <person name="Radune D."/>
            <person name="Romero C.M."/>
            <person name="Sarria S."/>
            <person name="Selengut J."/>
            <person name="Shamblin C."/>
            <person name="Sullivan S.A."/>
            <person name="White O."/>
            <person name="Yu Y."/>
            <person name="Zafar N."/>
            <person name="Zhou L."/>
            <person name="Fraser C.M."/>
        </authorList>
    </citation>
    <scope>NUCLEOTIDE SEQUENCE [LARGE SCALE GENOMIC DNA]</scope>
    <source>
        <strain evidence="2 3">ATCC 23344</strain>
    </source>
</reference>
<dbReference type="HOGENOM" id="CLU_2932386_0_0_4"/>
<dbReference type="Proteomes" id="UP000006693">
    <property type="component" value="Chromosome 1"/>
</dbReference>
<dbReference type="AlphaFoldDB" id="A0A0H2WIE5"/>
<dbReference type="KEGG" id="bma:BMA0169"/>
<feature type="compositionally biased region" description="Basic and acidic residues" evidence="1">
    <location>
        <begin position="43"/>
        <end position="60"/>
    </location>
</feature>
<name>A0A0H2WIE5_BURMA</name>
<accession>A0A0H2WIE5</accession>
<feature type="compositionally biased region" description="Basic residues" evidence="1">
    <location>
        <begin position="1"/>
        <end position="18"/>
    </location>
</feature>
<keyword evidence="3" id="KW-1185">Reference proteome</keyword>
<proteinExistence type="predicted"/>
<gene>
    <name evidence="2" type="ordered locus">BMA0169</name>
</gene>
<sequence>MRLAARRHPCNGRRKRRASAPPRAAPCRRGAGGIVYYRMSSGRPDRPRNLFGVRQEDSSC</sequence>
<evidence type="ECO:0000313" key="2">
    <source>
        <dbReference type="EMBL" id="AAU48991.1"/>
    </source>
</evidence>
<feature type="region of interest" description="Disordered" evidence="1">
    <location>
        <begin position="38"/>
        <end position="60"/>
    </location>
</feature>
<evidence type="ECO:0000256" key="1">
    <source>
        <dbReference type="SAM" id="MobiDB-lite"/>
    </source>
</evidence>
<evidence type="ECO:0000313" key="3">
    <source>
        <dbReference type="Proteomes" id="UP000006693"/>
    </source>
</evidence>
<feature type="region of interest" description="Disordered" evidence="1">
    <location>
        <begin position="1"/>
        <end position="26"/>
    </location>
</feature>
<protein>
    <submittedName>
        <fullName evidence="2">Uncharacterized protein</fullName>
    </submittedName>
</protein>
<organism evidence="2 3">
    <name type="scientific">Burkholderia mallei (strain ATCC 23344)</name>
    <dbReference type="NCBI Taxonomy" id="243160"/>
    <lineage>
        <taxon>Bacteria</taxon>
        <taxon>Pseudomonadati</taxon>
        <taxon>Pseudomonadota</taxon>
        <taxon>Betaproteobacteria</taxon>
        <taxon>Burkholderiales</taxon>
        <taxon>Burkholderiaceae</taxon>
        <taxon>Burkholderia</taxon>
        <taxon>pseudomallei group</taxon>
    </lineage>
</organism>